<dbReference type="AlphaFoldDB" id="A0A151WLR1"/>
<dbReference type="GO" id="GO:0016616">
    <property type="term" value="F:oxidoreductase activity, acting on the CH-OH group of donors, NAD or NADP as acceptor"/>
    <property type="evidence" value="ECO:0007669"/>
    <property type="project" value="TreeGrafter"/>
</dbReference>
<dbReference type="Proteomes" id="UP000075809">
    <property type="component" value="Unassembled WGS sequence"/>
</dbReference>
<sequence>MVVVKYILLLTEILLLIFKILHCIFNDVYRLIRPTKEKSVANEIVLITGAGHGIGKELAIGYASLGATVICWDINEETNNETMNDIKKKRKDSVYAYRCNVADREEVFRVAKKVKEEVGDVTILINNAGIVFIKSFLNQSPDEIARVIDVNVTAHYWATFLPSMIEKNHGHIVSVSSLAALLSFPMGTIYCPSKSAVQGNSFLIE</sequence>
<comment type="similarity">
    <text evidence="1 3">Belongs to the short-chain dehydrogenases/reductases (SDR) family.</text>
</comment>
<keyword evidence="6" id="KW-1185">Reference proteome</keyword>
<accession>A0A151WLR1</accession>
<dbReference type="STRING" id="64791.A0A151WLR1"/>
<evidence type="ECO:0000313" key="5">
    <source>
        <dbReference type="EMBL" id="KYQ48804.1"/>
    </source>
</evidence>
<evidence type="ECO:0000313" key="6">
    <source>
        <dbReference type="Proteomes" id="UP000075809"/>
    </source>
</evidence>
<evidence type="ECO:0000256" key="1">
    <source>
        <dbReference type="ARBA" id="ARBA00006484"/>
    </source>
</evidence>
<dbReference type="EMBL" id="KQ982956">
    <property type="protein sequence ID" value="KYQ48804.1"/>
    <property type="molecule type" value="Genomic_DNA"/>
</dbReference>
<dbReference type="InterPro" id="IPR036291">
    <property type="entry name" value="NAD(P)-bd_dom_sf"/>
</dbReference>
<evidence type="ECO:0000256" key="3">
    <source>
        <dbReference type="RuleBase" id="RU000363"/>
    </source>
</evidence>
<organism evidence="5 6">
    <name type="scientific">Mycetomoellerius zeteki</name>
    <dbReference type="NCBI Taxonomy" id="64791"/>
    <lineage>
        <taxon>Eukaryota</taxon>
        <taxon>Metazoa</taxon>
        <taxon>Ecdysozoa</taxon>
        <taxon>Arthropoda</taxon>
        <taxon>Hexapoda</taxon>
        <taxon>Insecta</taxon>
        <taxon>Pterygota</taxon>
        <taxon>Neoptera</taxon>
        <taxon>Endopterygota</taxon>
        <taxon>Hymenoptera</taxon>
        <taxon>Apocrita</taxon>
        <taxon>Aculeata</taxon>
        <taxon>Formicoidea</taxon>
        <taxon>Formicidae</taxon>
        <taxon>Myrmicinae</taxon>
        <taxon>Mycetomoellerius</taxon>
    </lineage>
</organism>
<dbReference type="PRINTS" id="PR00081">
    <property type="entry name" value="GDHRDH"/>
</dbReference>
<dbReference type="GO" id="GO:0005811">
    <property type="term" value="C:lipid droplet"/>
    <property type="evidence" value="ECO:0007669"/>
    <property type="project" value="TreeGrafter"/>
</dbReference>
<keyword evidence="4" id="KW-0812">Transmembrane</keyword>
<keyword evidence="2" id="KW-0560">Oxidoreductase</keyword>
<dbReference type="PRINTS" id="PR00080">
    <property type="entry name" value="SDRFAMILY"/>
</dbReference>
<keyword evidence="4" id="KW-1133">Transmembrane helix</keyword>
<dbReference type="InterPro" id="IPR002347">
    <property type="entry name" value="SDR_fam"/>
</dbReference>
<dbReference type="PANTHER" id="PTHR24322">
    <property type="entry name" value="PKSB"/>
    <property type="match status" value="1"/>
</dbReference>
<keyword evidence="4" id="KW-0472">Membrane</keyword>
<evidence type="ECO:0000256" key="2">
    <source>
        <dbReference type="ARBA" id="ARBA00023002"/>
    </source>
</evidence>
<name>A0A151WLR1_9HYME</name>
<gene>
    <name evidence="5" type="ORF">ALC60_12154</name>
</gene>
<evidence type="ECO:0000256" key="4">
    <source>
        <dbReference type="SAM" id="Phobius"/>
    </source>
</evidence>
<proteinExistence type="inferred from homology"/>
<dbReference type="Gene3D" id="3.40.50.720">
    <property type="entry name" value="NAD(P)-binding Rossmann-like Domain"/>
    <property type="match status" value="1"/>
</dbReference>
<reference evidence="5 6" key="1">
    <citation type="submission" date="2015-09" db="EMBL/GenBank/DDBJ databases">
        <title>Trachymyrmex zeteki WGS genome.</title>
        <authorList>
            <person name="Nygaard S."/>
            <person name="Hu H."/>
            <person name="Boomsma J."/>
            <person name="Zhang G."/>
        </authorList>
    </citation>
    <scope>NUCLEOTIDE SEQUENCE [LARGE SCALE GENOMIC DNA]</scope>
    <source>
        <strain evidence="5">Tzet28-1</strain>
        <tissue evidence="5">Whole body</tissue>
    </source>
</reference>
<dbReference type="Pfam" id="PF00106">
    <property type="entry name" value="adh_short"/>
    <property type="match status" value="1"/>
</dbReference>
<dbReference type="SUPFAM" id="SSF51735">
    <property type="entry name" value="NAD(P)-binding Rossmann-fold domains"/>
    <property type="match status" value="1"/>
</dbReference>
<dbReference type="PANTHER" id="PTHR24322:SF736">
    <property type="entry name" value="RETINOL DEHYDROGENASE 10"/>
    <property type="match status" value="1"/>
</dbReference>
<feature type="transmembrane region" description="Helical" evidence="4">
    <location>
        <begin position="6"/>
        <end position="29"/>
    </location>
</feature>
<protein>
    <submittedName>
        <fullName evidence="5">Short-chain dehydrogenase/reductase family 16C member 6</fullName>
    </submittedName>
</protein>